<protein>
    <submittedName>
        <fullName evidence="1">Uncharacterized protein</fullName>
    </submittedName>
</protein>
<comment type="caution">
    <text evidence="1">The sequence shown here is derived from an EMBL/GenBank/DDBJ whole genome shotgun (WGS) entry which is preliminary data.</text>
</comment>
<reference evidence="1 2" key="1">
    <citation type="submission" date="2020-04" db="EMBL/GenBank/DDBJ databases">
        <title>A novel species of genus Lactobacillus that was isolated from fermented food Zha-chili.</title>
        <authorList>
            <person name="Zhang Z."/>
        </authorList>
    </citation>
    <scope>NUCLEOTIDE SEQUENCE [LARGE SCALE GENOMIC DNA]</scope>
    <source>
        <strain evidence="2">HBUAS51383</strain>
    </source>
</reference>
<gene>
    <name evidence="1" type="ORF">HC026_11015</name>
</gene>
<organism evidence="1 2">
    <name type="scientific">Secundilactobacillus angelensis</name>
    <dbReference type="NCBI Taxonomy" id="2722706"/>
    <lineage>
        <taxon>Bacteria</taxon>
        <taxon>Bacillati</taxon>
        <taxon>Bacillota</taxon>
        <taxon>Bacilli</taxon>
        <taxon>Lactobacillales</taxon>
        <taxon>Lactobacillaceae</taxon>
        <taxon>Secundilactobacillus</taxon>
    </lineage>
</organism>
<dbReference type="Proteomes" id="UP000763447">
    <property type="component" value="Unassembled WGS sequence"/>
</dbReference>
<evidence type="ECO:0000313" key="2">
    <source>
        <dbReference type="Proteomes" id="UP000763447"/>
    </source>
</evidence>
<proteinExistence type="predicted"/>
<dbReference type="RefSeq" id="WP_168925982.1">
    <property type="nucleotide sequence ID" value="NZ_JAAXLJ010000026.1"/>
</dbReference>
<keyword evidence="2" id="KW-1185">Reference proteome</keyword>
<evidence type="ECO:0000313" key="1">
    <source>
        <dbReference type="EMBL" id="NLR19423.1"/>
    </source>
</evidence>
<sequence length="74" mass="8871">MRYKYVQKKSTDSLPGTLLVWKPNTDEHWIYTNDPEKINKAGNKICFTSDEWNQLNEPYFQFNLNNSHFVEVDE</sequence>
<accession>A0ABX1KZT1</accession>
<name>A0ABX1KZT1_9LACO</name>
<dbReference type="EMBL" id="JAAXLJ010000026">
    <property type="protein sequence ID" value="NLR19423.1"/>
    <property type="molecule type" value="Genomic_DNA"/>
</dbReference>